<evidence type="ECO:0000313" key="3">
    <source>
        <dbReference type="EMBL" id="MBO4205178.1"/>
    </source>
</evidence>
<evidence type="ECO:0000256" key="1">
    <source>
        <dbReference type="SAM" id="MobiDB-lite"/>
    </source>
</evidence>
<organism evidence="3 4">
    <name type="scientific">Micromonospora echinofusca</name>
    <dbReference type="NCBI Taxonomy" id="47858"/>
    <lineage>
        <taxon>Bacteria</taxon>
        <taxon>Bacillati</taxon>
        <taxon>Actinomycetota</taxon>
        <taxon>Actinomycetes</taxon>
        <taxon>Micromonosporales</taxon>
        <taxon>Micromonosporaceae</taxon>
        <taxon>Micromonospora</taxon>
    </lineage>
</organism>
<feature type="region of interest" description="Disordered" evidence="1">
    <location>
        <begin position="94"/>
        <end position="118"/>
    </location>
</feature>
<dbReference type="RefSeq" id="WP_208811365.1">
    <property type="nucleotide sequence ID" value="NZ_WVUH01000017.1"/>
</dbReference>
<accession>A0ABS3VKW9</accession>
<dbReference type="CDD" id="cd00161">
    <property type="entry name" value="beta-trefoil_Ricin-like"/>
    <property type="match status" value="1"/>
</dbReference>
<keyword evidence="2" id="KW-1133">Transmembrane helix</keyword>
<dbReference type="SUPFAM" id="SSF50370">
    <property type="entry name" value="Ricin B-like lectins"/>
    <property type="match status" value="1"/>
</dbReference>
<protein>
    <submittedName>
        <fullName evidence="3">XRE family transcriptional regulator</fullName>
    </submittedName>
</protein>
<name>A0ABS3VKW9_MICEH</name>
<gene>
    <name evidence="3" type="ORF">GSF22_04015</name>
</gene>
<keyword evidence="2" id="KW-0812">Transmembrane</keyword>
<proteinExistence type="predicted"/>
<sequence length="327" mass="35569">MGEENVPLDSCRDATEFVQLMRQIKDQSGYTFRQLEKNAAAVGDVLARSTIADVLRRQSLPRPEVLAAFVRACVGPEHVESWVAARDRLAGAAPVAAGQSPAEPEPTESMPAPARPWQERARRAGVPLAALAVLVPIVVAAWIVLPDERRTSTTGRESAGGIPTPTSRGLALHAVESVARIRPARTPQLCLSEGREHTRQFRDVVAVQRPCKGSVPPETVIERVRDGLYYIKWVHPQHGIGCLTVINGGPAADMLTPWSDCRDDRLNQLFRIEAVDVPVPGGFRLRPASTEALCVGIRDNELTPQAEAVQEVCTGDGDQEFLIEFSS</sequence>
<evidence type="ECO:0000313" key="4">
    <source>
        <dbReference type="Proteomes" id="UP000823521"/>
    </source>
</evidence>
<reference evidence="3 4" key="1">
    <citation type="submission" date="2019-12" db="EMBL/GenBank/DDBJ databases">
        <title>Whole genome sequencing of endophytic Actinobacterium Micromonospora sp. MPMI6T.</title>
        <authorList>
            <person name="Evv R."/>
            <person name="Podile A.R."/>
        </authorList>
    </citation>
    <scope>NUCLEOTIDE SEQUENCE [LARGE SCALE GENOMIC DNA]</scope>
    <source>
        <strain evidence="3 4">MPMI6</strain>
    </source>
</reference>
<dbReference type="Proteomes" id="UP000823521">
    <property type="component" value="Unassembled WGS sequence"/>
</dbReference>
<dbReference type="EMBL" id="WVUH01000017">
    <property type="protein sequence ID" value="MBO4205178.1"/>
    <property type="molecule type" value="Genomic_DNA"/>
</dbReference>
<keyword evidence="4" id="KW-1185">Reference proteome</keyword>
<feature type="transmembrane region" description="Helical" evidence="2">
    <location>
        <begin position="124"/>
        <end position="145"/>
    </location>
</feature>
<evidence type="ECO:0000256" key="2">
    <source>
        <dbReference type="SAM" id="Phobius"/>
    </source>
</evidence>
<comment type="caution">
    <text evidence="3">The sequence shown here is derived from an EMBL/GenBank/DDBJ whole genome shotgun (WGS) entry which is preliminary data.</text>
</comment>
<dbReference type="InterPro" id="IPR035992">
    <property type="entry name" value="Ricin_B-like_lectins"/>
</dbReference>
<keyword evidence="2" id="KW-0472">Membrane</keyword>
<dbReference type="Gene3D" id="2.80.10.50">
    <property type="match status" value="1"/>
</dbReference>